<keyword evidence="1" id="KW-0804">Transcription</keyword>
<gene>
    <name evidence="1" type="ORF">JCM31185_17920</name>
</gene>
<organism evidence="1 2">
    <name type="scientific">Furfurilactobacillus curtus</name>
    <dbReference type="NCBI Taxonomy" id="1746200"/>
    <lineage>
        <taxon>Bacteria</taxon>
        <taxon>Bacillati</taxon>
        <taxon>Bacillota</taxon>
        <taxon>Bacilli</taxon>
        <taxon>Lactobacillales</taxon>
        <taxon>Lactobacillaceae</taxon>
        <taxon>Furfurilactobacillus</taxon>
    </lineage>
</organism>
<dbReference type="RefSeq" id="WP_407884707.1">
    <property type="nucleotide sequence ID" value="NZ_BQXO01000006.1"/>
</dbReference>
<name>A0ABQ5JQH2_9LACO</name>
<reference evidence="1 2" key="1">
    <citation type="submission" date="2022-03" db="EMBL/GenBank/DDBJ databases">
        <title>Draft genome sequence of Furfurilactobacillus curtus JCM 31185.</title>
        <authorList>
            <person name="Suzuki S."/>
            <person name="Endo A."/>
            <person name="Kajikawa A."/>
        </authorList>
    </citation>
    <scope>NUCLEOTIDE SEQUENCE [LARGE SCALE GENOMIC DNA]</scope>
    <source>
        <strain evidence="1 2">JCM 31185</strain>
    </source>
</reference>
<comment type="caution">
    <text evidence="1">The sequence shown here is derived from an EMBL/GenBank/DDBJ whole genome shotgun (WGS) entry which is preliminary data.</text>
</comment>
<dbReference type="Gene3D" id="1.10.1740.10">
    <property type="match status" value="1"/>
</dbReference>
<evidence type="ECO:0000313" key="1">
    <source>
        <dbReference type="EMBL" id="GKT06505.1"/>
    </source>
</evidence>
<protein>
    <submittedName>
        <fullName evidence="1">DNA-directed RNA polymerase sigma-70 factor</fullName>
    </submittedName>
</protein>
<dbReference type="EMBL" id="BQXO01000006">
    <property type="protein sequence ID" value="GKT06505.1"/>
    <property type="molecule type" value="Genomic_DNA"/>
</dbReference>
<sequence length="198" mass="23208">MVGWDRETEDLVINDADTGDRQAFERLFNQYQPLVVKYYYLLHFKGILVDYDDWQQESRIVLTETLKRYHGRKFGEFGAYFKTNIRNRGFDLKRQQNALKRRATEFSESIDDESQNNLVDQLRAFGLTGSHQLNLQVYLTRLKALLSPLETFVWQGLINGISIAYLAYVGGVDEDRVTNAINRCHIKATRVFRAMQRE</sequence>
<proteinExistence type="predicted"/>
<evidence type="ECO:0000313" key="2">
    <source>
        <dbReference type="Proteomes" id="UP001628078"/>
    </source>
</evidence>
<dbReference type="InterPro" id="IPR013325">
    <property type="entry name" value="RNA_pol_sigma_r2"/>
</dbReference>
<keyword evidence="1" id="KW-0240">DNA-directed RNA polymerase</keyword>
<dbReference type="GO" id="GO:0000428">
    <property type="term" value="C:DNA-directed RNA polymerase complex"/>
    <property type="evidence" value="ECO:0007669"/>
    <property type="project" value="UniProtKB-KW"/>
</dbReference>
<dbReference type="Proteomes" id="UP001628078">
    <property type="component" value="Unassembled WGS sequence"/>
</dbReference>
<dbReference type="SUPFAM" id="SSF88946">
    <property type="entry name" value="Sigma2 domain of RNA polymerase sigma factors"/>
    <property type="match status" value="1"/>
</dbReference>
<keyword evidence="2" id="KW-1185">Reference proteome</keyword>
<accession>A0ABQ5JQH2</accession>